<dbReference type="GO" id="GO:0051213">
    <property type="term" value="F:dioxygenase activity"/>
    <property type="evidence" value="ECO:0007669"/>
    <property type="project" value="InterPro"/>
</dbReference>
<dbReference type="PANTHER" id="PTHR31212:SF4">
    <property type="entry name" value="ALPHA-KETOGLUTARATE-DEPENDENT DIOXYGENASE ALKB HOMOLOG 3"/>
    <property type="match status" value="1"/>
</dbReference>
<feature type="signal peptide" evidence="1">
    <location>
        <begin position="1"/>
        <end position="18"/>
    </location>
</feature>
<dbReference type="EMBL" id="JAGTXO010000001">
    <property type="protein sequence ID" value="KAG8470748.1"/>
    <property type="molecule type" value="Genomic_DNA"/>
</dbReference>
<dbReference type="InterPro" id="IPR005123">
    <property type="entry name" value="Oxoglu/Fe-dep_dioxygenase_dom"/>
</dbReference>
<dbReference type="InterPro" id="IPR032854">
    <property type="entry name" value="ALKBH3"/>
</dbReference>
<reference evidence="3" key="1">
    <citation type="submission" date="2021-05" db="EMBL/GenBank/DDBJ databases">
        <title>The genome of the haptophyte Pavlova lutheri (Diacronema luteri, Pavlovales) - a model for lipid biosynthesis in eukaryotic algae.</title>
        <authorList>
            <person name="Hulatt C.J."/>
            <person name="Posewitz M.C."/>
        </authorList>
    </citation>
    <scope>NUCLEOTIDE SEQUENCE</scope>
    <source>
        <strain evidence="3">NIVA-4/92</strain>
    </source>
</reference>
<dbReference type="GO" id="GO:0006307">
    <property type="term" value="P:DNA alkylation repair"/>
    <property type="evidence" value="ECO:0007669"/>
    <property type="project" value="InterPro"/>
</dbReference>
<keyword evidence="1" id="KW-0732">Signal</keyword>
<evidence type="ECO:0000313" key="3">
    <source>
        <dbReference type="EMBL" id="KAG8470748.1"/>
    </source>
</evidence>
<dbReference type="SUPFAM" id="SSF51197">
    <property type="entry name" value="Clavaminate synthase-like"/>
    <property type="match status" value="1"/>
</dbReference>
<evidence type="ECO:0000256" key="1">
    <source>
        <dbReference type="SAM" id="SignalP"/>
    </source>
</evidence>
<dbReference type="Gene3D" id="2.60.120.590">
    <property type="entry name" value="Alpha-ketoglutarate-dependent dioxygenase AlkB-like"/>
    <property type="match status" value="1"/>
</dbReference>
<dbReference type="PROSITE" id="PS51471">
    <property type="entry name" value="FE2OG_OXY"/>
    <property type="match status" value="1"/>
</dbReference>
<proteinExistence type="predicted"/>
<gene>
    <name evidence="3" type="ORF">KFE25_009169</name>
</gene>
<accession>A0A8J5XM98</accession>
<dbReference type="OrthoDB" id="545910at2759"/>
<evidence type="ECO:0000259" key="2">
    <source>
        <dbReference type="PROSITE" id="PS51471"/>
    </source>
</evidence>
<organism evidence="3 4">
    <name type="scientific">Diacronema lutheri</name>
    <name type="common">Unicellular marine alga</name>
    <name type="synonym">Monochrysis lutheri</name>
    <dbReference type="NCBI Taxonomy" id="2081491"/>
    <lineage>
        <taxon>Eukaryota</taxon>
        <taxon>Haptista</taxon>
        <taxon>Haptophyta</taxon>
        <taxon>Pavlovophyceae</taxon>
        <taxon>Pavlovales</taxon>
        <taxon>Pavlovaceae</taxon>
        <taxon>Diacronema</taxon>
    </lineage>
</organism>
<dbReference type="InterPro" id="IPR037151">
    <property type="entry name" value="AlkB-like_sf"/>
</dbReference>
<dbReference type="Proteomes" id="UP000751190">
    <property type="component" value="Unassembled WGS sequence"/>
</dbReference>
<protein>
    <recommendedName>
        <fullName evidence="2">Fe2OG dioxygenase domain-containing protein</fullName>
    </recommendedName>
</protein>
<feature type="chain" id="PRO_5035209377" description="Fe2OG dioxygenase domain-containing protein" evidence="1">
    <location>
        <begin position="19"/>
        <end position="368"/>
    </location>
</feature>
<dbReference type="PANTHER" id="PTHR31212">
    <property type="entry name" value="ALPHA-KETOGLUTARATE-DEPENDENT DIOXYGENASE ALKB HOMOLOG 3"/>
    <property type="match status" value="1"/>
</dbReference>
<dbReference type="Pfam" id="PF13532">
    <property type="entry name" value="2OG-FeII_Oxy_2"/>
    <property type="match status" value="1"/>
</dbReference>
<dbReference type="OMA" id="VEWAACK"/>
<keyword evidence="4" id="KW-1185">Reference proteome</keyword>
<comment type="caution">
    <text evidence="3">The sequence shown here is derived from an EMBL/GenBank/DDBJ whole genome shotgun (WGS) entry which is preliminary data.</text>
</comment>
<sequence>MAARGLCAILTIMLGAAARRPLPPNVELQRARAPAEIMRAVREHAGSLSPAAASFALLRAASALKQPRHDAERAAIAGSADTLLVARAVAQGVTNASTAVIALRALALLGWRADRSTGAKAACVLDKLAARACAPGELTIAEQTAVEWAACKLHLTLPTPPTVSAQLAALPFRVLSGVCVAVPYETLEAELRPHLRRELIALRDSRGERLVPEARLTGWQSRAGVPFSYSGKSMAPNVPDGGQFAAVRDTLRALSGIEYDSCLVNLYEHGKVGMRYHQDPDQGTLWSTDTHVASFGCTRAFVLRRTADHALHHEFTLQHGDVVHMFGACQAEYQHCVRVERDEADAGPRISLVFKQSLCPSRRTYRHH</sequence>
<dbReference type="AlphaFoldDB" id="A0A8J5XM98"/>
<dbReference type="InterPro" id="IPR027450">
    <property type="entry name" value="AlkB-like"/>
</dbReference>
<feature type="domain" description="Fe2OG dioxygenase" evidence="2">
    <location>
        <begin position="258"/>
        <end position="358"/>
    </location>
</feature>
<name>A0A8J5XM98_DIALT</name>
<evidence type="ECO:0000313" key="4">
    <source>
        <dbReference type="Proteomes" id="UP000751190"/>
    </source>
</evidence>